<keyword evidence="9" id="KW-0119">Carbohydrate metabolism</keyword>
<evidence type="ECO:0000256" key="3">
    <source>
        <dbReference type="ARBA" id="ARBA00006324"/>
    </source>
</evidence>
<comment type="subunit">
    <text evidence="4">Homotetramer.</text>
</comment>
<comment type="pathway">
    <text evidence="2">Amino-sugar metabolism; N-acetylneuraminate degradation.</text>
</comment>
<protein>
    <recommendedName>
        <fullName evidence="5">N-acetylneuraminate lyase</fullName>
        <ecNumber evidence="5">4.1.3.3</ecNumber>
    </recommendedName>
</protein>
<comment type="subcellular location">
    <subcellularLocation>
        <location evidence="1">Cytoplasm</location>
    </subcellularLocation>
</comment>
<dbReference type="GO" id="GO:0005737">
    <property type="term" value="C:cytoplasm"/>
    <property type="evidence" value="ECO:0007669"/>
    <property type="project" value="UniProtKB-SubCell"/>
</dbReference>
<keyword evidence="6" id="KW-0963">Cytoplasm</keyword>
<dbReference type="Pfam" id="PF00701">
    <property type="entry name" value="DHDPS"/>
    <property type="match status" value="1"/>
</dbReference>
<reference evidence="12" key="1">
    <citation type="submission" date="2017-01" db="EMBL/GenBank/DDBJ databases">
        <title>Comparative genomics of anhydrobiosis in the tardigrade Hypsibius dujardini.</title>
        <authorList>
            <person name="Yoshida Y."/>
            <person name="Koutsovoulos G."/>
            <person name="Laetsch D."/>
            <person name="Stevens L."/>
            <person name="Kumar S."/>
            <person name="Horikawa D."/>
            <person name="Ishino K."/>
            <person name="Komine S."/>
            <person name="Tomita M."/>
            <person name="Blaxter M."/>
            <person name="Arakawa K."/>
        </authorList>
    </citation>
    <scope>NUCLEOTIDE SEQUENCE [LARGE SCALE GENOMIC DNA]</scope>
    <source>
        <strain evidence="12">Z151</strain>
    </source>
</reference>
<keyword evidence="7" id="KW-0456">Lyase</keyword>
<evidence type="ECO:0000256" key="1">
    <source>
        <dbReference type="ARBA" id="ARBA00004496"/>
    </source>
</evidence>
<comment type="similarity">
    <text evidence="3">Belongs to the DapA family. NanA subfamily.</text>
</comment>
<organism evidence="11 12">
    <name type="scientific">Hypsibius exemplaris</name>
    <name type="common">Freshwater tardigrade</name>
    <dbReference type="NCBI Taxonomy" id="2072580"/>
    <lineage>
        <taxon>Eukaryota</taxon>
        <taxon>Metazoa</taxon>
        <taxon>Ecdysozoa</taxon>
        <taxon>Tardigrada</taxon>
        <taxon>Eutardigrada</taxon>
        <taxon>Parachela</taxon>
        <taxon>Hypsibioidea</taxon>
        <taxon>Hypsibiidae</taxon>
        <taxon>Hypsibius</taxon>
    </lineage>
</organism>
<dbReference type="EC" id="4.1.3.3" evidence="5"/>
<evidence type="ECO:0000256" key="9">
    <source>
        <dbReference type="ARBA" id="ARBA00023277"/>
    </source>
</evidence>
<dbReference type="PANTHER" id="PTHR12128">
    <property type="entry name" value="DIHYDRODIPICOLINATE SYNTHASE"/>
    <property type="match status" value="1"/>
</dbReference>
<evidence type="ECO:0000313" key="11">
    <source>
        <dbReference type="EMBL" id="OWA55549.1"/>
    </source>
</evidence>
<proteinExistence type="inferred from homology"/>
<gene>
    <name evidence="11" type="ORF">BV898_19933</name>
</gene>
<dbReference type="InterPro" id="IPR002220">
    <property type="entry name" value="DapA-like"/>
</dbReference>
<evidence type="ECO:0000256" key="2">
    <source>
        <dbReference type="ARBA" id="ARBA00004878"/>
    </source>
</evidence>
<accession>A0A9X6RPE3</accession>
<evidence type="ECO:0000256" key="7">
    <source>
        <dbReference type="ARBA" id="ARBA00023239"/>
    </source>
</evidence>
<dbReference type="PANTHER" id="PTHR12128:SF21">
    <property type="entry name" value="N-ACETYLNEURAMINATE LYASE"/>
    <property type="match status" value="1"/>
</dbReference>
<comment type="caution">
    <text evidence="11">The sequence shown here is derived from an EMBL/GenBank/DDBJ whole genome shotgun (WGS) entry which is preliminary data.</text>
</comment>
<evidence type="ECO:0000256" key="6">
    <source>
        <dbReference type="ARBA" id="ARBA00022490"/>
    </source>
</evidence>
<evidence type="ECO:0000256" key="5">
    <source>
        <dbReference type="ARBA" id="ARBA00012911"/>
    </source>
</evidence>
<name>A0A9X6RPE3_HYPEX</name>
<keyword evidence="8" id="KW-0704">Schiff base</keyword>
<dbReference type="Gene3D" id="3.20.20.70">
    <property type="entry name" value="Aldolase class I"/>
    <property type="match status" value="1"/>
</dbReference>
<keyword evidence="12" id="KW-1185">Reference proteome</keyword>
<dbReference type="AlphaFoldDB" id="A0A9X6RPE3"/>
<evidence type="ECO:0000256" key="4">
    <source>
        <dbReference type="ARBA" id="ARBA00011881"/>
    </source>
</evidence>
<dbReference type="OrthoDB" id="191315at2759"/>
<comment type="catalytic activity">
    <reaction evidence="10">
        <text>aceneuramate = aldehydo-N-acetyl-D-mannosamine + pyruvate</text>
        <dbReference type="Rhea" id="RHEA:23296"/>
        <dbReference type="ChEBI" id="CHEBI:15361"/>
        <dbReference type="ChEBI" id="CHEBI:17122"/>
        <dbReference type="ChEBI" id="CHEBI:173083"/>
        <dbReference type="EC" id="4.1.3.3"/>
    </reaction>
</comment>
<dbReference type="InterPro" id="IPR013785">
    <property type="entry name" value="Aldolase_TIM"/>
</dbReference>
<evidence type="ECO:0000313" key="12">
    <source>
        <dbReference type="Proteomes" id="UP000192578"/>
    </source>
</evidence>
<evidence type="ECO:0000256" key="8">
    <source>
        <dbReference type="ARBA" id="ARBA00023270"/>
    </source>
</evidence>
<dbReference type="EMBL" id="MTYJ01000947">
    <property type="protein sequence ID" value="OWA55549.1"/>
    <property type="molecule type" value="Genomic_DNA"/>
</dbReference>
<sequence>MALFIQHAKTHIPTFAGIKWAASDLAGLLRCKALHGDSIALMWANDDVLLGALAVGIRSFNGTTYSFSTKTARSIVDAYKRGDTAGAAREQLYLKTVVDLLEEDGNWLQRHKAILEFLTGIPTGPARLPLPPLTDAAIKKLTLDYTKLYRISRQKKLDTLIRCGLVRSRSI</sequence>
<dbReference type="Proteomes" id="UP000192578">
    <property type="component" value="Unassembled WGS sequence"/>
</dbReference>
<dbReference type="GO" id="GO:0008747">
    <property type="term" value="F:N-acetylneuraminate lyase activity"/>
    <property type="evidence" value="ECO:0007669"/>
    <property type="project" value="UniProtKB-EC"/>
</dbReference>
<evidence type="ECO:0000256" key="10">
    <source>
        <dbReference type="ARBA" id="ARBA00044906"/>
    </source>
</evidence>
<dbReference type="SUPFAM" id="SSF51569">
    <property type="entry name" value="Aldolase"/>
    <property type="match status" value="1"/>
</dbReference>
<dbReference type="CDD" id="cd00408">
    <property type="entry name" value="DHDPS-like"/>
    <property type="match status" value="1"/>
</dbReference>